<dbReference type="RefSeq" id="WP_235132646.1">
    <property type="nucleotide sequence ID" value="NZ_JACSGT010000003.1"/>
</dbReference>
<feature type="chain" id="PRO_5046701791" description="C1q domain-containing protein" evidence="1">
    <location>
        <begin position="19"/>
        <end position="325"/>
    </location>
</feature>
<feature type="signal peptide" evidence="1">
    <location>
        <begin position="1"/>
        <end position="18"/>
    </location>
</feature>
<protein>
    <recommendedName>
        <fullName evidence="4">C1q domain-containing protein</fullName>
    </recommendedName>
</protein>
<organism evidence="2 3">
    <name type="scientific">Chryseobacterium indicum</name>
    <dbReference type="NCBI Taxonomy" id="2766954"/>
    <lineage>
        <taxon>Bacteria</taxon>
        <taxon>Pseudomonadati</taxon>
        <taxon>Bacteroidota</taxon>
        <taxon>Flavobacteriia</taxon>
        <taxon>Flavobacteriales</taxon>
        <taxon>Weeksellaceae</taxon>
        <taxon>Chryseobacterium group</taxon>
        <taxon>Chryseobacterium</taxon>
    </lineage>
</organism>
<comment type="caution">
    <text evidence="2">The sequence shown here is derived from an EMBL/GenBank/DDBJ whole genome shotgun (WGS) entry which is preliminary data.</text>
</comment>
<evidence type="ECO:0000313" key="2">
    <source>
        <dbReference type="EMBL" id="MCF2221346.1"/>
    </source>
</evidence>
<evidence type="ECO:0000313" key="3">
    <source>
        <dbReference type="Proteomes" id="UP001430374"/>
    </source>
</evidence>
<name>A0ABS9C9V2_9FLAO</name>
<evidence type="ECO:0000256" key="1">
    <source>
        <dbReference type="SAM" id="SignalP"/>
    </source>
</evidence>
<gene>
    <name evidence="2" type="ORF">H9Q08_18835</name>
</gene>
<sequence length="325" mass="35072">MKNSFITVFLMLFYTVYAQNVGINTANPTAALDISSKSNTNSTNALNINNSSSQNLLKITNQGNAGINLAGGTPTSLLQVNSESSTNIKHENLPVLSSPDFTAPFSTLGISTNGNEIGKGGIIKYMYYQNSSTYPSTYNFTTNTGGFSLFSTNQYTNLPIFNNSDLKGNTLGLTFGNDAAGTVNGQNVSNIGYIIIPDPGVYLFEFYGTARCNRYNNTQNYTFSGQLQVNTIFATATGNTYTTNTIVRGLMQGMRNDSGVPGTTAYSIANPQVLTVALQTTQANQKVALFFQYASGEANQLTNNECYFNVPAGSNFSYYLIVTKM</sequence>
<keyword evidence="3" id="KW-1185">Reference proteome</keyword>
<keyword evidence="1" id="KW-0732">Signal</keyword>
<evidence type="ECO:0008006" key="4">
    <source>
        <dbReference type="Google" id="ProtNLM"/>
    </source>
</evidence>
<accession>A0ABS9C9V2</accession>
<dbReference type="EMBL" id="JACSGT010000003">
    <property type="protein sequence ID" value="MCF2221346.1"/>
    <property type="molecule type" value="Genomic_DNA"/>
</dbReference>
<dbReference type="Proteomes" id="UP001430374">
    <property type="component" value="Unassembled WGS sequence"/>
</dbReference>
<proteinExistence type="predicted"/>
<reference evidence="2" key="1">
    <citation type="submission" date="2021-08" db="EMBL/GenBank/DDBJ databases">
        <title>Complete genome sequence of Chryseobacterium sp strain PS-8.</title>
        <authorList>
            <person name="Das S.K."/>
        </authorList>
    </citation>
    <scope>NUCLEOTIDE SEQUENCE</scope>
    <source>
        <strain evidence="2">PS-8</strain>
    </source>
</reference>